<reference evidence="19 20" key="1">
    <citation type="submission" date="2023-08" db="EMBL/GenBank/DDBJ databases">
        <title>Annotated Genome Sequence of Vanrija albida AlHP1.</title>
        <authorList>
            <person name="Herzog R."/>
        </authorList>
    </citation>
    <scope>NUCLEOTIDE SEQUENCE [LARGE SCALE GENOMIC DNA]</scope>
    <source>
        <strain evidence="19 20">AlHP1</strain>
    </source>
</reference>
<dbReference type="SUPFAM" id="SSF81665">
    <property type="entry name" value="Calcium ATPase, transmembrane domain M"/>
    <property type="match status" value="1"/>
</dbReference>
<evidence type="ECO:0000256" key="3">
    <source>
        <dbReference type="ARBA" id="ARBA00008109"/>
    </source>
</evidence>
<feature type="transmembrane region" description="Helical" evidence="14">
    <location>
        <begin position="962"/>
        <end position="983"/>
    </location>
</feature>
<dbReference type="PRINTS" id="PR00119">
    <property type="entry name" value="CATATPASE"/>
</dbReference>
<dbReference type="Pfam" id="PF00122">
    <property type="entry name" value="E1-E2_ATPase"/>
    <property type="match status" value="1"/>
</dbReference>
<evidence type="ECO:0000313" key="19">
    <source>
        <dbReference type="EMBL" id="KAL1408917.1"/>
    </source>
</evidence>
<feature type="transmembrane region" description="Helical" evidence="14">
    <location>
        <begin position="356"/>
        <end position="375"/>
    </location>
</feature>
<dbReference type="NCBIfam" id="TIGR01652">
    <property type="entry name" value="ATPase-Plipid"/>
    <property type="match status" value="1"/>
</dbReference>
<comment type="similarity">
    <text evidence="3 14">Belongs to the cation transport ATPase (P-type) (TC 3.A.3) family. Type IV subfamily.</text>
</comment>
<evidence type="ECO:0000256" key="2">
    <source>
        <dbReference type="ARBA" id="ARBA00004308"/>
    </source>
</evidence>
<dbReference type="SUPFAM" id="SSF56784">
    <property type="entry name" value="HAD-like"/>
    <property type="match status" value="1"/>
</dbReference>
<evidence type="ECO:0000256" key="5">
    <source>
        <dbReference type="ARBA" id="ARBA00022723"/>
    </source>
</evidence>
<dbReference type="Pfam" id="PF00702">
    <property type="entry name" value="Hydrolase"/>
    <property type="match status" value="1"/>
</dbReference>
<evidence type="ECO:0000256" key="9">
    <source>
        <dbReference type="ARBA" id="ARBA00022967"/>
    </source>
</evidence>
<dbReference type="Pfam" id="PF16209">
    <property type="entry name" value="PhoLip_ATPase_N"/>
    <property type="match status" value="1"/>
</dbReference>
<feature type="domain" description="P-type ATPase N-terminal" evidence="17">
    <location>
        <begin position="80"/>
        <end position="137"/>
    </location>
</feature>
<feature type="transmembrane region" description="Helical" evidence="14">
    <location>
        <begin position="135"/>
        <end position="155"/>
    </location>
</feature>
<keyword evidence="6 14" id="KW-0547">Nucleotide-binding</keyword>
<dbReference type="InterPro" id="IPR036412">
    <property type="entry name" value="HAD-like_sf"/>
</dbReference>
<keyword evidence="7 14" id="KW-0067">ATP-binding</keyword>
<dbReference type="RefSeq" id="XP_069208861.1">
    <property type="nucleotide sequence ID" value="XM_069354219.1"/>
</dbReference>
<feature type="transmembrane region" description="Helical" evidence="14">
    <location>
        <begin position="884"/>
        <end position="906"/>
    </location>
</feature>
<sequence>MPRLSADDEAEPRATSSSKARRLFGKKKARHSDLDRDEGEALLANSEEVEELEDSQLLQASTLATKAAANSRVIPIPSPPNARYTFPANVVRNQKYSVVTFLPIVFYEQFKFFFNFYFLVVALSQFIPALKIGYIVTYVAPLAFVLAVTMGKEAYDDYCRYLRDREDNSSRYLVLLPHTDSTRGSSASEADLPRPQTRSTPSSAIKVGDMILLEKNQRVPADMVLLVTSEEEGSCFVRTDQLDGETDWKLKIAVPETQQLHEKKVGGLEGSLYADPPIKDIHTFYGVLNIKSTDPGAYEEKSIPLSVENILWANTVLAAGSAVGLVVYTGNDTRAVLNTSEPETKIGTLEKEVNKMAKILCTVTFALSVFLVALNGFRGQWYIYVFRFLILFSSIIPISLRVNLDMGKTFYAHQIQHDSEIPGTVVRTGTLPEELGRVEYLLTDKTGTLTRNEMELKKLHMGTVVFAWDAMDEVAHLLTQGFSEEPQRRQGSMGPGIGARGRRDISGRVRDAVVALATCHNVTPVTNDDGTVTYQASSPDEVAIVEWTESVGLTLVHRDRTSMTLRAKGGETLTFDILSLFPFTSESKRMGIIVRERERGTTTFVQKGADVVMSRIVQKNDWLDEECGNMAREGLRTLVLGRKRLSDGAYEEFDKRYRSAQLLAGDERADAVQAVISECLENDLELLALTGVEDKLQEDVKSTLELMRNAGLKIWMLTGDKIETATNIAVSSKLVSRNQYIHQVAKLRAADQVRDMLDFLQANYDCCLVIDGESLQKADVAKLIREYSKKTVCCIGDGGNDVSMIQAADVGIGIVGKEGKQASLAADFSINQFSYLTKLLLWHGRNSYKRSAKLSQFVIHRGLIISVIQAVFSSIFYFTPIALYQGWLQVGYATVYTMAPVFSLVLDRDVSEDLALLYPELYKELTKGRALSYKTFFTWLTISVYQGGIIMLLSLLLFESEFLHIVAISFTALVINELIMVALEITTWHIYMVLSELGTAAVYFGSMVVLPAYFDMSFVLSKQFVYKVAVIVAISSFPLYVIKALHQRFNPAAYAKVSGV</sequence>
<feature type="transmembrane region" description="Helical" evidence="14">
    <location>
        <begin position="1024"/>
        <end position="1042"/>
    </location>
</feature>
<keyword evidence="20" id="KW-1185">Reference proteome</keyword>
<evidence type="ECO:0000256" key="4">
    <source>
        <dbReference type="ARBA" id="ARBA00022692"/>
    </source>
</evidence>
<evidence type="ECO:0000259" key="17">
    <source>
        <dbReference type="Pfam" id="PF16209"/>
    </source>
</evidence>
<accession>A0ABR3Q308</accession>
<dbReference type="SUPFAM" id="SSF81653">
    <property type="entry name" value="Calcium ATPase, transduction domain A"/>
    <property type="match status" value="1"/>
</dbReference>
<dbReference type="InterPro" id="IPR008250">
    <property type="entry name" value="ATPase_P-typ_transduc_dom_A_sf"/>
</dbReference>
<dbReference type="Pfam" id="PF16212">
    <property type="entry name" value="PhoLip_ATPase_C"/>
    <property type="match status" value="1"/>
</dbReference>
<dbReference type="InterPro" id="IPR032631">
    <property type="entry name" value="P-type_ATPase_N"/>
</dbReference>
<evidence type="ECO:0000313" key="20">
    <source>
        <dbReference type="Proteomes" id="UP001565368"/>
    </source>
</evidence>
<dbReference type="Gene3D" id="2.70.150.10">
    <property type="entry name" value="Calcium-transporting ATPase, cytoplasmic transduction domain A"/>
    <property type="match status" value="1"/>
</dbReference>
<keyword evidence="5" id="KW-0479">Metal-binding</keyword>
<feature type="domain" description="P-type ATPase A" evidence="16">
    <location>
        <begin position="197"/>
        <end position="334"/>
    </location>
</feature>
<feature type="domain" description="P-type ATPase C-terminal" evidence="18">
    <location>
        <begin position="824"/>
        <end position="1051"/>
    </location>
</feature>
<dbReference type="EMBL" id="JBBXJM010000004">
    <property type="protein sequence ID" value="KAL1408917.1"/>
    <property type="molecule type" value="Genomic_DNA"/>
</dbReference>
<dbReference type="SFLD" id="SFLDF00027">
    <property type="entry name" value="p-type_atpase"/>
    <property type="match status" value="1"/>
</dbReference>
<evidence type="ECO:0000259" key="18">
    <source>
        <dbReference type="Pfam" id="PF16212"/>
    </source>
</evidence>
<evidence type="ECO:0000256" key="13">
    <source>
        <dbReference type="ARBA" id="ARBA00049128"/>
    </source>
</evidence>
<comment type="catalytic activity">
    <reaction evidence="12 14">
        <text>ATP + H2O + phospholipidSide 1 = ADP + phosphate + phospholipidSide 2.</text>
        <dbReference type="EC" id="7.6.2.1"/>
    </reaction>
</comment>
<keyword evidence="8 14" id="KW-0460">Magnesium</keyword>
<dbReference type="SFLD" id="SFLDG00002">
    <property type="entry name" value="C1.7:_P-type_atpase_like"/>
    <property type="match status" value="1"/>
</dbReference>
<dbReference type="PANTHER" id="PTHR24092:SF5">
    <property type="entry name" value="PHOSPHOLIPID-TRANSPORTING ATPASE"/>
    <property type="match status" value="1"/>
</dbReference>
<evidence type="ECO:0000259" key="16">
    <source>
        <dbReference type="Pfam" id="PF00122"/>
    </source>
</evidence>
<dbReference type="InterPro" id="IPR023298">
    <property type="entry name" value="ATPase_P-typ_TM_dom_sf"/>
</dbReference>
<evidence type="ECO:0000256" key="12">
    <source>
        <dbReference type="ARBA" id="ARBA00034036"/>
    </source>
</evidence>
<dbReference type="SFLD" id="SFLDS00003">
    <property type="entry name" value="Haloacid_Dehalogenase"/>
    <property type="match status" value="1"/>
</dbReference>
<organism evidence="19 20">
    <name type="scientific">Vanrija albida</name>
    <dbReference type="NCBI Taxonomy" id="181172"/>
    <lineage>
        <taxon>Eukaryota</taxon>
        <taxon>Fungi</taxon>
        <taxon>Dikarya</taxon>
        <taxon>Basidiomycota</taxon>
        <taxon>Agaricomycotina</taxon>
        <taxon>Tremellomycetes</taxon>
        <taxon>Trichosporonales</taxon>
        <taxon>Trichosporonaceae</taxon>
        <taxon>Vanrija</taxon>
    </lineage>
</organism>
<feature type="region of interest" description="Disordered" evidence="15">
    <location>
        <begin position="180"/>
        <end position="202"/>
    </location>
</feature>
<comment type="subcellular location">
    <subcellularLocation>
        <location evidence="2">Endomembrane system</location>
    </subcellularLocation>
    <subcellularLocation>
        <location evidence="1 14">Membrane</location>
        <topology evidence="1 14">Multi-pass membrane protein</topology>
    </subcellularLocation>
</comment>
<comment type="caution">
    <text evidence="19">The sequence shown here is derived from an EMBL/GenBank/DDBJ whole genome shotgun (WGS) entry which is preliminary data.</text>
</comment>
<dbReference type="InterPro" id="IPR006539">
    <property type="entry name" value="P-type_ATPase_IV"/>
</dbReference>
<feature type="transmembrane region" description="Helical" evidence="14">
    <location>
        <begin position="936"/>
        <end position="956"/>
    </location>
</feature>
<protein>
    <recommendedName>
        <fullName evidence="14">Phospholipid-transporting ATPase</fullName>
        <ecNumber evidence="14">7.6.2.1</ecNumber>
    </recommendedName>
</protein>
<dbReference type="EC" id="7.6.2.1" evidence="14"/>
<keyword evidence="10 14" id="KW-1133">Transmembrane helix</keyword>
<name>A0ABR3Q308_9TREE</name>
<dbReference type="InterPro" id="IPR059000">
    <property type="entry name" value="ATPase_P-type_domA"/>
</dbReference>
<keyword evidence="4 14" id="KW-0812">Transmembrane</keyword>
<evidence type="ECO:0000256" key="10">
    <source>
        <dbReference type="ARBA" id="ARBA00022989"/>
    </source>
</evidence>
<comment type="catalytic activity">
    <reaction evidence="13">
        <text>a 1,2-diacyl-sn-glycero-3-phosphoethanolamine(out) + ATP + H2O = a 1,2-diacyl-sn-glycero-3-phosphoethanolamine(in) + ADP + phosphate + H(+)</text>
        <dbReference type="Rhea" id="RHEA:66132"/>
        <dbReference type="ChEBI" id="CHEBI:15377"/>
        <dbReference type="ChEBI" id="CHEBI:15378"/>
        <dbReference type="ChEBI" id="CHEBI:30616"/>
        <dbReference type="ChEBI" id="CHEBI:43474"/>
        <dbReference type="ChEBI" id="CHEBI:64612"/>
        <dbReference type="ChEBI" id="CHEBI:456216"/>
    </reaction>
    <physiologicalReaction direction="left-to-right" evidence="13">
        <dbReference type="Rhea" id="RHEA:66133"/>
    </physiologicalReaction>
</comment>
<dbReference type="InterPro" id="IPR044492">
    <property type="entry name" value="P_typ_ATPase_HD_dom"/>
</dbReference>
<feature type="compositionally biased region" description="Basic residues" evidence="15">
    <location>
        <begin position="19"/>
        <end position="30"/>
    </location>
</feature>
<evidence type="ECO:0000256" key="1">
    <source>
        <dbReference type="ARBA" id="ARBA00004141"/>
    </source>
</evidence>
<dbReference type="GeneID" id="95986774"/>
<gene>
    <name evidence="19" type="primary">NEO1</name>
    <name evidence="19" type="ORF">Q8F55_005731</name>
</gene>
<dbReference type="PANTHER" id="PTHR24092">
    <property type="entry name" value="PROBABLE PHOSPHOLIPID-TRANSPORTING ATPASE"/>
    <property type="match status" value="1"/>
</dbReference>
<feature type="transmembrane region" description="Helical" evidence="14">
    <location>
        <begin position="858"/>
        <end position="878"/>
    </location>
</feature>
<proteinExistence type="inferred from homology"/>
<dbReference type="InterPro" id="IPR023299">
    <property type="entry name" value="ATPase_P-typ_cyto_dom_N"/>
</dbReference>
<dbReference type="InterPro" id="IPR018303">
    <property type="entry name" value="ATPase_P-typ_P_site"/>
</dbReference>
<evidence type="ECO:0000256" key="6">
    <source>
        <dbReference type="ARBA" id="ARBA00022741"/>
    </source>
</evidence>
<keyword evidence="9 14" id="KW-1278">Translocase</keyword>
<dbReference type="PROSITE" id="PS00154">
    <property type="entry name" value="ATPASE_E1_E2"/>
    <property type="match status" value="1"/>
</dbReference>
<dbReference type="InterPro" id="IPR023214">
    <property type="entry name" value="HAD_sf"/>
</dbReference>
<dbReference type="NCBIfam" id="TIGR01494">
    <property type="entry name" value="ATPase_P-type"/>
    <property type="match status" value="2"/>
</dbReference>
<feature type="region of interest" description="Disordered" evidence="15">
    <location>
        <begin position="1"/>
        <end position="40"/>
    </location>
</feature>
<evidence type="ECO:0000256" key="14">
    <source>
        <dbReference type="RuleBase" id="RU362033"/>
    </source>
</evidence>
<feature type="transmembrane region" description="Helical" evidence="14">
    <location>
        <begin position="381"/>
        <end position="400"/>
    </location>
</feature>
<dbReference type="Proteomes" id="UP001565368">
    <property type="component" value="Unassembled WGS sequence"/>
</dbReference>
<keyword evidence="11 14" id="KW-0472">Membrane</keyword>
<dbReference type="Gene3D" id="3.40.50.1000">
    <property type="entry name" value="HAD superfamily/HAD-like"/>
    <property type="match status" value="1"/>
</dbReference>
<evidence type="ECO:0000256" key="15">
    <source>
        <dbReference type="SAM" id="MobiDB-lite"/>
    </source>
</evidence>
<feature type="transmembrane region" description="Helical" evidence="14">
    <location>
        <begin position="990"/>
        <end position="1012"/>
    </location>
</feature>
<evidence type="ECO:0000256" key="8">
    <source>
        <dbReference type="ARBA" id="ARBA00022842"/>
    </source>
</evidence>
<evidence type="ECO:0000256" key="11">
    <source>
        <dbReference type="ARBA" id="ARBA00023136"/>
    </source>
</evidence>
<dbReference type="SUPFAM" id="SSF81660">
    <property type="entry name" value="Metal cation-transporting ATPase, ATP-binding domain N"/>
    <property type="match status" value="1"/>
</dbReference>
<dbReference type="InterPro" id="IPR032630">
    <property type="entry name" value="P_typ_ATPase_c"/>
</dbReference>
<evidence type="ECO:0000256" key="7">
    <source>
        <dbReference type="ARBA" id="ARBA00022840"/>
    </source>
</evidence>
<dbReference type="Gene3D" id="3.40.1110.10">
    <property type="entry name" value="Calcium-transporting ATPase, cytoplasmic domain N"/>
    <property type="match status" value="1"/>
</dbReference>
<dbReference type="InterPro" id="IPR001757">
    <property type="entry name" value="P_typ_ATPase"/>
</dbReference>